<reference evidence="2 4" key="3">
    <citation type="journal article" date="2015" name="BMC Genomics">
        <title>The completed genome sequence of the pathogenic ascomycete fungus Fusarium graminearum.</title>
        <authorList>
            <person name="King R."/>
            <person name="Urban M."/>
            <person name="Hammond-Kosack M.C."/>
            <person name="Hassani-Pak K."/>
            <person name="Hammond-Kosack K.E."/>
        </authorList>
    </citation>
    <scope>NUCLEOTIDE SEQUENCE [LARGE SCALE GENOMIC DNA]</scope>
    <source>
        <strain evidence="4">ATCC MYA-4620 / CBS 123657 / FGSC 9075 / NRRL 31084 / PH-1</strain>
        <strain evidence="2">PH-1</strain>
    </source>
</reference>
<dbReference type="EMBL" id="HG970334">
    <property type="protein sequence ID" value="CEF88043.1"/>
    <property type="molecule type" value="Genomic_DNA"/>
</dbReference>
<gene>
    <name evidence="2" type="ORF">FGRAMPH1_01T16091</name>
</gene>
<accession>A0A0E0SNN0</accession>
<name>A0A098E4I6_GIBZE</name>
<dbReference type="AlphaFoldDB" id="A0A098E4I6"/>
<accession>A0A098E4I6</accession>
<feature type="region of interest" description="Disordered" evidence="1">
    <location>
        <begin position="1"/>
        <end position="68"/>
    </location>
</feature>
<reference evidence="3 4" key="1">
    <citation type="journal article" date="2007" name="Science">
        <title>The Fusarium graminearum genome reveals a link between localized polymorphism and pathogen specialization.</title>
        <authorList>
            <person name="Cuomo C.A."/>
            <person name="Gueldener U."/>
            <person name="Xu J.-R."/>
            <person name="Trail F."/>
            <person name="Turgeon B.G."/>
            <person name="Di Pietro A."/>
            <person name="Walton J.D."/>
            <person name="Ma L.-J."/>
            <person name="Baker S.E."/>
            <person name="Rep M."/>
            <person name="Adam G."/>
            <person name="Antoniw J."/>
            <person name="Baldwin T."/>
            <person name="Calvo S.E."/>
            <person name="Chang Y.-L."/>
            <person name="DeCaprio D."/>
            <person name="Gale L.R."/>
            <person name="Gnerre S."/>
            <person name="Goswami R.S."/>
            <person name="Hammond-Kosack K."/>
            <person name="Harris L.J."/>
            <person name="Hilburn K."/>
            <person name="Kennell J.C."/>
            <person name="Kroken S."/>
            <person name="Magnuson J.K."/>
            <person name="Mannhaupt G."/>
            <person name="Mauceli E.W."/>
            <person name="Mewes H.-W."/>
            <person name="Mitterbauer R."/>
            <person name="Muehlbauer G."/>
            <person name="Muensterkoetter M."/>
            <person name="Nelson D."/>
            <person name="O'Donnell K."/>
            <person name="Ouellet T."/>
            <person name="Qi W."/>
            <person name="Quesneville H."/>
            <person name="Roncero M.I.G."/>
            <person name="Seong K.-Y."/>
            <person name="Tetko I.V."/>
            <person name="Urban M."/>
            <person name="Waalwijk C."/>
            <person name="Ward T.J."/>
            <person name="Yao J."/>
            <person name="Birren B.W."/>
            <person name="Kistler H.C."/>
        </authorList>
    </citation>
    <scope>NUCLEOTIDE SEQUENCE [LARGE SCALE GENOMIC DNA]</scope>
    <source>
        <strain evidence="4">ATCC MYA-4620 / CBS 123657 / FGSC 9075 / NRRL 31084 / PH-1</strain>
        <strain evidence="3">PH-1 / ATCC MYA-4620 / FGSC 9075 / NRRL 31084</strain>
    </source>
</reference>
<dbReference type="Proteomes" id="UP000070720">
    <property type="component" value="Chromosome 3"/>
</dbReference>
<proteinExistence type="predicted"/>
<evidence type="ECO:0000313" key="4">
    <source>
        <dbReference type="Proteomes" id="UP000070720"/>
    </source>
</evidence>
<dbReference type="InParanoid" id="A0A098E4I6"/>
<feature type="compositionally biased region" description="Basic and acidic residues" evidence="1">
    <location>
        <begin position="1"/>
        <end position="32"/>
    </location>
</feature>
<evidence type="ECO:0000313" key="3">
    <source>
        <dbReference type="EnsemblFungi" id="CEF88043"/>
    </source>
</evidence>
<evidence type="ECO:0000313" key="2">
    <source>
        <dbReference type="EMBL" id="CEF88043.1"/>
    </source>
</evidence>
<organism evidence="2 4">
    <name type="scientific">Gibberella zeae (strain ATCC MYA-4620 / CBS 123657 / FGSC 9075 / NRRL 31084 / PH-1)</name>
    <name type="common">Wheat head blight fungus</name>
    <name type="synonym">Fusarium graminearum</name>
    <dbReference type="NCBI Taxonomy" id="229533"/>
    <lineage>
        <taxon>Eukaryota</taxon>
        <taxon>Fungi</taxon>
        <taxon>Dikarya</taxon>
        <taxon>Ascomycota</taxon>
        <taxon>Pezizomycotina</taxon>
        <taxon>Sordariomycetes</taxon>
        <taxon>Hypocreomycetidae</taxon>
        <taxon>Hypocreales</taxon>
        <taxon>Nectriaceae</taxon>
        <taxon>Fusarium</taxon>
    </lineage>
</organism>
<evidence type="ECO:0000256" key="1">
    <source>
        <dbReference type="SAM" id="MobiDB-lite"/>
    </source>
</evidence>
<protein>
    <submittedName>
        <fullName evidence="2">Chromosome 3, complete genome</fullName>
    </submittedName>
</protein>
<sequence length="68" mass="7210">MFTRRDAPGERYSDTHHASKDHGPTSEPKGKITDGNYAAAANSTTKGISGGFGGRMSIHHSIQNPSLV</sequence>
<dbReference type="EnsemblFungi" id="CEF88043">
    <property type="protein sequence ID" value="CEF88043"/>
    <property type="gene ID" value="FGRRES_20224"/>
</dbReference>
<reference evidence="3" key="4">
    <citation type="submission" date="2017-01" db="UniProtKB">
        <authorList>
            <consortium name="EnsemblFungi"/>
        </authorList>
    </citation>
    <scope>IDENTIFICATION</scope>
    <source>
        <strain evidence="3">PH-1 / ATCC MYA-4620 / FGSC 9075 / NRRL 31084</strain>
    </source>
</reference>
<reference evidence="3 4" key="2">
    <citation type="journal article" date="2010" name="Nature">
        <title>Comparative genomics reveals mobile pathogenicity chromosomes in Fusarium.</title>
        <authorList>
            <person name="Ma L.J."/>
            <person name="van der Does H.C."/>
            <person name="Borkovich K.A."/>
            <person name="Coleman J.J."/>
            <person name="Daboussi M.J."/>
            <person name="Di Pietro A."/>
            <person name="Dufresne M."/>
            <person name="Freitag M."/>
            <person name="Grabherr M."/>
            <person name="Henrissat B."/>
            <person name="Houterman P.M."/>
            <person name="Kang S."/>
            <person name="Shim W.B."/>
            <person name="Woloshuk C."/>
            <person name="Xie X."/>
            <person name="Xu J.R."/>
            <person name="Antoniw J."/>
            <person name="Baker S.E."/>
            <person name="Bluhm B.H."/>
            <person name="Breakspear A."/>
            <person name="Brown D.W."/>
            <person name="Butchko R.A."/>
            <person name="Chapman S."/>
            <person name="Coulson R."/>
            <person name="Coutinho P.M."/>
            <person name="Danchin E.G."/>
            <person name="Diener A."/>
            <person name="Gale L.R."/>
            <person name="Gardiner D.M."/>
            <person name="Goff S."/>
            <person name="Hammond-Kosack K.E."/>
            <person name="Hilburn K."/>
            <person name="Hua-Van A."/>
            <person name="Jonkers W."/>
            <person name="Kazan K."/>
            <person name="Kodira C.D."/>
            <person name="Koehrsen M."/>
            <person name="Kumar L."/>
            <person name="Lee Y.H."/>
            <person name="Li L."/>
            <person name="Manners J.M."/>
            <person name="Miranda-Saavedra D."/>
            <person name="Mukherjee M."/>
            <person name="Park G."/>
            <person name="Park J."/>
            <person name="Park S.Y."/>
            <person name="Proctor R.H."/>
            <person name="Regev A."/>
            <person name="Ruiz-Roldan M.C."/>
            <person name="Sain D."/>
            <person name="Sakthikumar S."/>
            <person name="Sykes S."/>
            <person name="Schwartz D.C."/>
            <person name="Turgeon B.G."/>
            <person name="Wapinski I."/>
            <person name="Yoder O."/>
            <person name="Young S."/>
            <person name="Zeng Q."/>
            <person name="Zhou S."/>
            <person name="Galagan J."/>
            <person name="Cuomo C.A."/>
            <person name="Kistler H.C."/>
            <person name="Rep M."/>
        </authorList>
    </citation>
    <scope>GENOME REANNOTATION</scope>
    <source>
        <strain evidence="4">ATCC MYA-4620 / CBS 123657 / FGSC 9075 / NRRL 31084 / PH-1</strain>
        <strain evidence="3">PH-1 / ATCC MYA-4620 / FGSC 9075 / NRRL 31084</strain>
    </source>
</reference>
<dbReference type="VEuPathDB" id="FungiDB:FGRAMPH1_01G16091"/>
<keyword evidence="4" id="KW-1185">Reference proteome</keyword>